<evidence type="ECO:0000256" key="3">
    <source>
        <dbReference type="ARBA" id="ARBA00022989"/>
    </source>
</evidence>
<dbReference type="Pfam" id="PF01544">
    <property type="entry name" value="CorA"/>
    <property type="match status" value="1"/>
</dbReference>
<evidence type="ECO:0000256" key="1">
    <source>
        <dbReference type="ARBA" id="ARBA00004141"/>
    </source>
</evidence>
<feature type="transmembrane region" description="Helical" evidence="6">
    <location>
        <begin position="495"/>
        <end position="517"/>
    </location>
</feature>
<evidence type="ECO:0000256" key="4">
    <source>
        <dbReference type="ARBA" id="ARBA00023136"/>
    </source>
</evidence>
<dbReference type="Gene3D" id="1.20.58.340">
    <property type="entry name" value="Magnesium transport protein CorA, transmembrane region"/>
    <property type="match status" value="1"/>
</dbReference>
<keyword evidence="2 6" id="KW-0812">Transmembrane</keyword>
<evidence type="ECO:0000256" key="5">
    <source>
        <dbReference type="SAM" id="MobiDB-lite"/>
    </source>
</evidence>
<reference evidence="8" key="2">
    <citation type="submission" date="2015-01" db="EMBL/GenBank/DDBJ databases">
        <title>Evolutionary Origins and Diversification of the Mycorrhizal Mutualists.</title>
        <authorList>
            <consortium name="DOE Joint Genome Institute"/>
            <consortium name="Mycorrhizal Genomics Consortium"/>
            <person name="Kohler A."/>
            <person name="Kuo A."/>
            <person name="Nagy L.G."/>
            <person name="Floudas D."/>
            <person name="Copeland A."/>
            <person name="Barry K.W."/>
            <person name="Cichocki N."/>
            <person name="Veneault-Fourrey C."/>
            <person name="LaButti K."/>
            <person name="Lindquist E.A."/>
            <person name="Lipzen A."/>
            <person name="Lundell T."/>
            <person name="Morin E."/>
            <person name="Murat C."/>
            <person name="Riley R."/>
            <person name="Ohm R."/>
            <person name="Sun H."/>
            <person name="Tunlid A."/>
            <person name="Henrissat B."/>
            <person name="Grigoriev I.V."/>
            <person name="Hibbett D.S."/>
            <person name="Martin F."/>
        </authorList>
    </citation>
    <scope>NUCLEOTIDE SEQUENCE [LARGE SCALE GENOMIC DNA]</scope>
    <source>
        <strain evidence="8">LaAM-08-1</strain>
    </source>
</reference>
<comment type="subcellular location">
    <subcellularLocation>
        <location evidence="1">Membrane</location>
        <topology evidence="1">Multi-pass membrane protein</topology>
    </subcellularLocation>
</comment>
<dbReference type="HOGENOM" id="CLU_018401_0_0_1"/>
<proteinExistence type="predicted"/>
<feature type="compositionally biased region" description="Basic and acidic residues" evidence="5">
    <location>
        <begin position="8"/>
        <end position="21"/>
    </location>
</feature>
<accession>A0A0C9WP81</accession>
<dbReference type="STRING" id="1095629.A0A0C9WP81"/>
<protein>
    <submittedName>
        <fullName evidence="7">Uncharacterized protein</fullName>
    </submittedName>
</protein>
<sequence>MSVSSFHQFDEKQIPSDHDRIPPPSHRHAAPSAPWPWVDIEDEVDPVQLECPLPPIPPPCDHKTCGGCWTGYPQSLFPNWTPRQVEKSKIRSAVTDYRRDIPCKIYHVDVGEDGFFRDAGVALADESNKSEIWDRIIHSTVHQDDLRIRALFIENMSGPILQMLGTRHNIEPFFFSSSLNWIPSRFQEEIREGQGDHITVTLTFLRSITAGSAISLDAYASSETLAMREKSSVATHLLDTQAPLDLRSSGCRLVLDLLSVHLIRRRHGSTIISFHPSLNLPTTTAPYLHQRIRFAGQSVYWQNIFRKYEDPTFVLLVFIWHAIYAWDESLENLYIHICDLESRVIHTSEMGLTQELHIIRAHHLHYSSLLDNFRKTVEFVRDTLNPALESLSEEDRTESKLVMKRETHTLLSEIERLNKTRDMQDKRLKNVMNLVFSSVNIDDSKRMQKMTESSVRDSAAMKQIAYLTMIFLPASFVANIFSMNVDKIAPDTKGTIPHFIIAAILLSLATTWIIITFQSKYIFPEKASFWTRLGWPILMLRRAFGQDPYAKQSQDLTLEHLAK</sequence>
<dbReference type="OrthoDB" id="3231000at2759"/>
<dbReference type="InterPro" id="IPR045863">
    <property type="entry name" value="CorA_TM1_TM2"/>
</dbReference>
<dbReference type="InterPro" id="IPR002523">
    <property type="entry name" value="MgTranspt_CorA/ZnTranspt_ZntB"/>
</dbReference>
<organism evidence="7 8">
    <name type="scientific">Laccaria amethystina LaAM-08-1</name>
    <dbReference type="NCBI Taxonomy" id="1095629"/>
    <lineage>
        <taxon>Eukaryota</taxon>
        <taxon>Fungi</taxon>
        <taxon>Dikarya</taxon>
        <taxon>Basidiomycota</taxon>
        <taxon>Agaricomycotina</taxon>
        <taxon>Agaricomycetes</taxon>
        <taxon>Agaricomycetidae</taxon>
        <taxon>Agaricales</taxon>
        <taxon>Agaricineae</taxon>
        <taxon>Hydnangiaceae</taxon>
        <taxon>Laccaria</taxon>
    </lineage>
</organism>
<dbReference type="AlphaFoldDB" id="A0A0C9WP81"/>
<gene>
    <name evidence="7" type="ORF">K443DRAFT_113305</name>
</gene>
<evidence type="ECO:0000256" key="6">
    <source>
        <dbReference type="SAM" id="Phobius"/>
    </source>
</evidence>
<dbReference type="GO" id="GO:0016020">
    <property type="term" value="C:membrane"/>
    <property type="evidence" value="ECO:0007669"/>
    <property type="project" value="UniProtKB-SubCell"/>
</dbReference>
<keyword evidence="4 6" id="KW-0472">Membrane</keyword>
<evidence type="ECO:0000313" key="8">
    <source>
        <dbReference type="Proteomes" id="UP000054477"/>
    </source>
</evidence>
<dbReference type="EMBL" id="KN838897">
    <property type="protein sequence ID" value="KIJ92620.1"/>
    <property type="molecule type" value="Genomic_DNA"/>
</dbReference>
<evidence type="ECO:0000313" key="7">
    <source>
        <dbReference type="EMBL" id="KIJ92620.1"/>
    </source>
</evidence>
<keyword evidence="8" id="KW-1185">Reference proteome</keyword>
<name>A0A0C9WP81_9AGAR</name>
<dbReference type="GO" id="GO:0046873">
    <property type="term" value="F:metal ion transmembrane transporter activity"/>
    <property type="evidence" value="ECO:0007669"/>
    <property type="project" value="InterPro"/>
</dbReference>
<evidence type="ECO:0000256" key="2">
    <source>
        <dbReference type="ARBA" id="ARBA00022692"/>
    </source>
</evidence>
<feature type="region of interest" description="Disordered" evidence="5">
    <location>
        <begin position="1"/>
        <end position="34"/>
    </location>
</feature>
<feature type="transmembrane region" description="Helical" evidence="6">
    <location>
        <begin position="464"/>
        <end position="483"/>
    </location>
</feature>
<dbReference type="SUPFAM" id="SSF144083">
    <property type="entry name" value="Magnesium transport protein CorA, transmembrane region"/>
    <property type="match status" value="1"/>
</dbReference>
<keyword evidence="3 6" id="KW-1133">Transmembrane helix</keyword>
<dbReference type="Proteomes" id="UP000054477">
    <property type="component" value="Unassembled WGS sequence"/>
</dbReference>
<reference evidence="7 8" key="1">
    <citation type="submission" date="2014-04" db="EMBL/GenBank/DDBJ databases">
        <authorList>
            <consortium name="DOE Joint Genome Institute"/>
            <person name="Kuo A."/>
            <person name="Kohler A."/>
            <person name="Nagy L.G."/>
            <person name="Floudas D."/>
            <person name="Copeland A."/>
            <person name="Barry K.W."/>
            <person name="Cichocki N."/>
            <person name="Veneault-Fourrey C."/>
            <person name="LaButti K."/>
            <person name="Lindquist E.A."/>
            <person name="Lipzen A."/>
            <person name="Lundell T."/>
            <person name="Morin E."/>
            <person name="Murat C."/>
            <person name="Sun H."/>
            <person name="Tunlid A."/>
            <person name="Henrissat B."/>
            <person name="Grigoriev I.V."/>
            <person name="Hibbett D.S."/>
            <person name="Martin F."/>
            <person name="Nordberg H.P."/>
            <person name="Cantor M.N."/>
            <person name="Hua S.X."/>
        </authorList>
    </citation>
    <scope>NUCLEOTIDE SEQUENCE [LARGE SCALE GENOMIC DNA]</scope>
    <source>
        <strain evidence="7 8">LaAM-08-1</strain>
    </source>
</reference>